<evidence type="ECO:0000313" key="13">
    <source>
        <dbReference type="Proteomes" id="UP000515131"/>
    </source>
</evidence>
<evidence type="ECO:0000259" key="10">
    <source>
        <dbReference type="PROSITE" id="PS50026"/>
    </source>
</evidence>
<dbReference type="InterPro" id="IPR034027">
    <property type="entry name" value="Reprolysin_adamalysin"/>
</dbReference>
<feature type="disulfide bond" evidence="6">
    <location>
        <begin position="703"/>
        <end position="713"/>
    </location>
</feature>
<keyword evidence="2 9" id="KW-0812">Transmembrane</keyword>
<dbReference type="InterPro" id="IPR001762">
    <property type="entry name" value="Disintegrin_dom"/>
</dbReference>
<keyword evidence="14" id="KW-0378">Hydrolase</keyword>
<evidence type="ECO:0000256" key="1">
    <source>
        <dbReference type="ARBA" id="ARBA00004479"/>
    </source>
</evidence>
<dbReference type="PROSITE" id="PS50214">
    <property type="entry name" value="DISINTEGRIN_2"/>
    <property type="match status" value="1"/>
</dbReference>
<protein>
    <submittedName>
        <fullName evidence="14">Disintegrin and metalloproteinase domain-containing protein 32</fullName>
    </submittedName>
</protein>
<dbReference type="Gene3D" id="4.10.70.10">
    <property type="entry name" value="Disintegrin domain"/>
    <property type="match status" value="1"/>
</dbReference>
<dbReference type="CDD" id="cd04269">
    <property type="entry name" value="ZnMc_adamalysin_II_like"/>
    <property type="match status" value="1"/>
</dbReference>
<evidence type="ECO:0000259" key="11">
    <source>
        <dbReference type="PROSITE" id="PS50214"/>
    </source>
</evidence>
<keyword evidence="13" id="KW-1185">Reference proteome</keyword>
<evidence type="ECO:0000256" key="8">
    <source>
        <dbReference type="SAM" id="MobiDB-lite"/>
    </source>
</evidence>
<dbReference type="CTD" id="203102"/>
<dbReference type="GO" id="GO:0006508">
    <property type="term" value="P:proteolysis"/>
    <property type="evidence" value="ECO:0007669"/>
    <property type="project" value="InterPro"/>
</dbReference>
<feature type="domain" description="Peptidase M12B" evidence="12">
    <location>
        <begin position="266"/>
        <end position="463"/>
    </location>
</feature>
<dbReference type="PROSITE" id="PS50026">
    <property type="entry name" value="EGF_3"/>
    <property type="match status" value="1"/>
</dbReference>
<comment type="subcellular location">
    <subcellularLocation>
        <location evidence="1">Membrane</location>
        <topology evidence="1">Single-pass type I membrane protein</topology>
    </subcellularLocation>
</comment>
<evidence type="ECO:0000256" key="4">
    <source>
        <dbReference type="ARBA" id="ARBA00023136"/>
    </source>
</evidence>
<dbReference type="Pfam" id="PF08516">
    <property type="entry name" value="ADAM_CR"/>
    <property type="match status" value="1"/>
</dbReference>
<keyword evidence="6" id="KW-0245">EGF-like domain</keyword>
<evidence type="ECO:0000256" key="5">
    <source>
        <dbReference type="ARBA" id="ARBA00023157"/>
    </source>
</evidence>
<gene>
    <name evidence="14" type="primary">ADAM32</name>
</gene>
<dbReference type="FunFam" id="4.10.70.10:FF:000001">
    <property type="entry name" value="Disintegrin and metalloproteinase domain-containing protein 22"/>
    <property type="match status" value="1"/>
</dbReference>
<dbReference type="InterPro" id="IPR000742">
    <property type="entry name" value="EGF"/>
</dbReference>
<dbReference type="InterPro" id="IPR002870">
    <property type="entry name" value="Peptidase_M12B_N"/>
</dbReference>
<keyword evidence="5 6" id="KW-1015">Disulfide bond</keyword>
<evidence type="ECO:0000313" key="14">
    <source>
        <dbReference type="RefSeq" id="XP_025778051.1"/>
    </source>
</evidence>
<dbReference type="GeneID" id="112858925"/>
<dbReference type="Gene3D" id="3.40.390.10">
    <property type="entry name" value="Collagenase (Catalytic Domain)"/>
    <property type="match status" value="1"/>
</dbReference>
<dbReference type="SUPFAM" id="SSF57552">
    <property type="entry name" value="Blood coagulation inhibitor (disintegrin)"/>
    <property type="match status" value="1"/>
</dbReference>
<dbReference type="Pfam" id="PF01421">
    <property type="entry name" value="Reprolysin"/>
    <property type="match status" value="1"/>
</dbReference>
<sequence length="845" mass="93937">MATSSLSPDPVSQTTLFSQLSQSSTSGWFVLPCSSPVHSGVLGWDSKPEVLKEWACPRPCSGVAPLSPADKLSPAKLSPSTCGDSPVTARIDFLGVPSSQNPFLQIIVPEKIQENTSDNLELENEWISYIITIDQKLYTIHLKQRIFLAHNFMVYVYNQGFMNSHPSDVQAQCYYQGYVEGYPNSVVTLSTCTGLRGILQFENVSYGIEPLESVVEFQHLIYKLRDGNNEFAALTKDNRGIEQNPVDYNIIISEKSQSTVPDLIPLYLEMHIVVDKALYDYLGSESMIVTNKIIEIIGLVNAMFAQFKVTIVLSSLELWSDNNKISTVGEADEVLHRFLEWKKSYLSLRPHDIAYLFIYRNYPDYVGAAVPGKMCVTHFSAGIAMYPKEVTLEAFSIIVTQMLGLSLGISYDDTKKCHCTGAICIMNPEAMRSSGVKTFSSCSLSDFENFISNMGAKCLQNKPQMQTALRAICGNGKVERGEVCDCGTEEQCGKSSCCNFRTCTLKSGAQCGHGLCCKNCQIERQGVECRKARHDECDIAEFCNGSSPECQPDMTIHNGHVCKQKYVCYDGVCQDTDARCEVTFGKGSKNAPFACYEEIQSHADRFGNCGKIRGKFQSCSWRNLQCGRLICTYPTRIPFRKENGAVIYAFVRNNLCITIDYRLPNANQDPMKVSNGSHCDEGRICVNGECVESRIIKSESSVCSKKCNGHGVCTSNKTCHCFEGYRPPFCETRGREASSLPEKQGLIMERAFRKAEKNRWLLGFYIALPILIIATIIAIVSWKSSKKWFTKEEESLSSELEGSTHTYASRSRSESSSQTDTVRSSSESSAQTYTSSFPCSTVVAL</sequence>
<dbReference type="GO" id="GO:0007155">
    <property type="term" value="P:cell adhesion"/>
    <property type="evidence" value="ECO:0007669"/>
    <property type="project" value="TreeGrafter"/>
</dbReference>
<dbReference type="KEGG" id="pcoo:112858925"/>
<dbReference type="GO" id="GO:0005886">
    <property type="term" value="C:plasma membrane"/>
    <property type="evidence" value="ECO:0007669"/>
    <property type="project" value="TreeGrafter"/>
</dbReference>
<dbReference type="Pfam" id="PF00200">
    <property type="entry name" value="Disintegrin"/>
    <property type="match status" value="1"/>
</dbReference>
<dbReference type="GO" id="GO:0008584">
    <property type="term" value="P:male gonad development"/>
    <property type="evidence" value="ECO:0007669"/>
    <property type="project" value="TreeGrafter"/>
</dbReference>
<dbReference type="GO" id="GO:0007339">
    <property type="term" value="P:binding of sperm to zona pellucida"/>
    <property type="evidence" value="ECO:0007669"/>
    <property type="project" value="TreeGrafter"/>
</dbReference>
<keyword evidence="14" id="KW-0482">Metalloprotease</keyword>
<evidence type="ECO:0000256" key="7">
    <source>
        <dbReference type="PROSITE-ProRule" id="PRU00276"/>
    </source>
</evidence>
<feature type="transmembrane region" description="Helical" evidence="9">
    <location>
        <begin position="760"/>
        <end position="782"/>
    </location>
</feature>
<evidence type="ECO:0000259" key="12">
    <source>
        <dbReference type="PROSITE" id="PS50215"/>
    </source>
</evidence>
<proteinExistence type="predicted"/>
<dbReference type="RefSeq" id="XP_025778051.1">
    <property type="nucleotide sequence ID" value="XM_025922266.1"/>
</dbReference>
<feature type="compositionally biased region" description="Low complexity" evidence="8">
    <location>
        <begin position="814"/>
        <end position="836"/>
    </location>
</feature>
<evidence type="ECO:0000256" key="9">
    <source>
        <dbReference type="SAM" id="Phobius"/>
    </source>
</evidence>
<dbReference type="SMART" id="SM00050">
    <property type="entry name" value="DISIN"/>
    <property type="match status" value="1"/>
</dbReference>
<dbReference type="InterPro" id="IPR036436">
    <property type="entry name" value="Disintegrin_dom_sf"/>
</dbReference>
<keyword evidence="4 9" id="KW-0472">Membrane</keyword>
<dbReference type="PROSITE" id="PS01186">
    <property type="entry name" value="EGF_2"/>
    <property type="match status" value="1"/>
</dbReference>
<evidence type="ECO:0000256" key="6">
    <source>
        <dbReference type="PROSITE-ProRule" id="PRU00076"/>
    </source>
</evidence>
<feature type="domain" description="Disintegrin" evidence="11">
    <location>
        <begin position="470"/>
        <end position="558"/>
    </location>
</feature>
<accession>A0A6P6HRK5</accession>
<dbReference type="Proteomes" id="UP000515131">
    <property type="component" value="Unplaced"/>
</dbReference>
<dbReference type="PROSITE" id="PS00427">
    <property type="entry name" value="DISINTEGRIN_1"/>
    <property type="match status" value="1"/>
</dbReference>
<dbReference type="InterPro" id="IPR001590">
    <property type="entry name" value="Peptidase_M12B"/>
</dbReference>
<dbReference type="PANTHER" id="PTHR11905">
    <property type="entry name" value="ADAM A DISINTEGRIN AND METALLOPROTEASE DOMAIN"/>
    <property type="match status" value="1"/>
</dbReference>
<comment type="caution">
    <text evidence="6">Lacks conserved residue(s) required for the propagation of feature annotation.</text>
</comment>
<dbReference type="AlphaFoldDB" id="A0A6P6HRK5"/>
<dbReference type="PANTHER" id="PTHR11905:SF24">
    <property type="entry name" value="DISINTEGRIN AND METALLOPROTEINASE DOMAIN-CONTAINING PROTEIN 32"/>
    <property type="match status" value="1"/>
</dbReference>
<evidence type="ECO:0000256" key="2">
    <source>
        <dbReference type="ARBA" id="ARBA00022692"/>
    </source>
</evidence>
<dbReference type="InterPro" id="IPR018358">
    <property type="entry name" value="Disintegrin_CS"/>
</dbReference>
<dbReference type="SMART" id="SM00608">
    <property type="entry name" value="ACR"/>
    <property type="match status" value="1"/>
</dbReference>
<dbReference type="GO" id="GO:0004222">
    <property type="term" value="F:metalloendopeptidase activity"/>
    <property type="evidence" value="ECO:0007669"/>
    <property type="project" value="InterPro"/>
</dbReference>
<feature type="region of interest" description="Disordered" evidence="8">
    <location>
        <begin position="800"/>
        <end position="845"/>
    </location>
</feature>
<evidence type="ECO:0000256" key="3">
    <source>
        <dbReference type="ARBA" id="ARBA00022989"/>
    </source>
</evidence>
<dbReference type="Gene3D" id="2.10.25.10">
    <property type="entry name" value="Laminin"/>
    <property type="match status" value="1"/>
</dbReference>
<dbReference type="InterPro" id="IPR006586">
    <property type="entry name" value="ADAM_Cys-rich"/>
</dbReference>
<feature type="disulfide bond" evidence="7">
    <location>
        <begin position="419"/>
        <end position="424"/>
    </location>
</feature>
<dbReference type="SUPFAM" id="SSF55486">
    <property type="entry name" value="Metalloproteases ('zincins'), catalytic domain"/>
    <property type="match status" value="1"/>
</dbReference>
<organism evidence="13 14">
    <name type="scientific">Puma concolor</name>
    <name type="common">Mountain lion</name>
    <name type="synonym">Felis concolor</name>
    <dbReference type="NCBI Taxonomy" id="9696"/>
    <lineage>
        <taxon>Eukaryota</taxon>
        <taxon>Metazoa</taxon>
        <taxon>Chordata</taxon>
        <taxon>Craniata</taxon>
        <taxon>Vertebrata</taxon>
        <taxon>Euteleostomi</taxon>
        <taxon>Mammalia</taxon>
        <taxon>Eutheria</taxon>
        <taxon>Laurasiatheria</taxon>
        <taxon>Carnivora</taxon>
        <taxon>Feliformia</taxon>
        <taxon>Felidae</taxon>
        <taxon>Felinae</taxon>
        <taxon>Puma</taxon>
    </lineage>
</organism>
<feature type="disulfide bond" evidence="6">
    <location>
        <begin position="721"/>
        <end position="730"/>
    </location>
</feature>
<reference evidence="14" key="1">
    <citation type="submission" date="2025-08" db="UniProtKB">
        <authorList>
            <consortium name="RefSeq"/>
        </authorList>
    </citation>
    <scope>IDENTIFICATION</scope>
    <source>
        <tissue evidence="14">Blood</tissue>
    </source>
</reference>
<feature type="domain" description="EGF-like" evidence="10">
    <location>
        <begin position="699"/>
        <end position="731"/>
    </location>
</feature>
<dbReference type="InterPro" id="IPR024079">
    <property type="entry name" value="MetalloPept_cat_dom_sf"/>
</dbReference>
<dbReference type="PROSITE" id="PS50215">
    <property type="entry name" value="ADAM_MEPRO"/>
    <property type="match status" value="1"/>
</dbReference>
<keyword evidence="3 9" id="KW-1133">Transmembrane helix</keyword>
<dbReference type="Pfam" id="PF01562">
    <property type="entry name" value="Pep_M12B_propep"/>
    <property type="match status" value="1"/>
</dbReference>
<keyword evidence="14" id="KW-0645">Protease</keyword>
<name>A0A6P6HRK5_PUMCO</name>